<evidence type="ECO:0000256" key="6">
    <source>
        <dbReference type="PROSITE-ProRule" id="PRU00331"/>
    </source>
</evidence>
<dbReference type="GO" id="GO:0004843">
    <property type="term" value="F:cysteine-type deubiquitinase activity"/>
    <property type="evidence" value="ECO:0007669"/>
    <property type="project" value="UniProtKB-EC"/>
</dbReference>
<dbReference type="AlphaFoldDB" id="A0A8S1LA87"/>
<keyword evidence="5" id="KW-0378">Hydrolase</keyword>
<feature type="domain" description="Josephin" evidence="7">
    <location>
        <begin position="2"/>
        <end position="174"/>
    </location>
</feature>
<dbReference type="PANTHER" id="PTHR13291:SF0">
    <property type="entry name" value="JOSEPHIN-LIKE PROTEIN"/>
    <property type="match status" value="1"/>
</dbReference>
<dbReference type="EC" id="3.4.19.12" evidence="2"/>
<dbReference type="InterPro" id="IPR006155">
    <property type="entry name" value="Josephin"/>
</dbReference>
<keyword evidence="4" id="KW-0833">Ubl conjugation pathway</keyword>
<evidence type="ECO:0000313" key="8">
    <source>
        <dbReference type="EMBL" id="CAD8063251.1"/>
    </source>
</evidence>
<keyword evidence="9" id="KW-1185">Reference proteome</keyword>
<comment type="catalytic activity">
    <reaction evidence="1">
        <text>Thiol-dependent hydrolysis of ester, thioester, amide, peptide and isopeptide bonds formed by the C-terminal Gly of ubiquitin (a 76-residue protein attached to proteins as an intracellular targeting signal).</text>
        <dbReference type="EC" id="3.4.19.12"/>
    </reaction>
</comment>
<accession>A0A8S1LA87</accession>
<sequence length="174" mass="21037">MQQKQIHETQTLRRCGLHAVNNLLQQNKYTRQDFENIAEEIKLETAQSHYTYFLGNYDLNVIQRALLKEKYELEWIRKNQTITEELLSDENVYGLIINKVKQISFIERICQWEPRHWISIRKNIKPDNSFEFSYHDSLQNVPMTQKMIELINLLQELQQNQDNYLLLVKRIQIN</sequence>
<dbReference type="InterPro" id="IPR040053">
    <property type="entry name" value="JOSD1/2"/>
</dbReference>
<evidence type="ECO:0000313" key="9">
    <source>
        <dbReference type="Proteomes" id="UP000688137"/>
    </source>
</evidence>
<evidence type="ECO:0000256" key="3">
    <source>
        <dbReference type="ARBA" id="ARBA00022670"/>
    </source>
</evidence>
<comment type="caution">
    <text evidence="6">Lacks conserved residue(s) required for the propagation of feature annotation.</text>
</comment>
<dbReference type="GO" id="GO:0006508">
    <property type="term" value="P:proteolysis"/>
    <property type="evidence" value="ECO:0007669"/>
    <property type="project" value="UniProtKB-KW"/>
</dbReference>
<reference evidence="8" key="1">
    <citation type="submission" date="2021-01" db="EMBL/GenBank/DDBJ databases">
        <authorList>
            <consortium name="Genoscope - CEA"/>
            <person name="William W."/>
        </authorList>
    </citation>
    <scope>NUCLEOTIDE SEQUENCE</scope>
</reference>
<dbReference type="GO" id="GO:0016579">
    <property type="term" value="P:protein deubiquitination"/>
    <property type="evidence" value="ECO:0007669"/>
    <property type="project" value="InterPro"/>
</dbReference>
<evidence type="ECO:0000259" key="7">
    <source>
        <dbReference type="PROSITE" id="PS50957"/>
    </source>
</evidence>
<keyword evidence="3" id="KW-0645">Protease</keyword>
<dbReference type="Proteomes" id="UP000688137">
    <property type="component" value="Unassembled WGS sequence"/>
</dbReference>
<dbReference type="Pfam" id="PF02099">
    <property type="entry name" value="Josephin"/>
    <property type="match status" value="1"/>
</dbReference>
<dbReference type="SMART" id="SM01246">
    <property type="entry name" value="Josephin"/>
    <property type="match status" value="1"/>
</dbReference>
<dbReference type="EMBL" id="CAJJDM010000033">
    <property type="protein sequence ID" value="CAD8063251.1"/>
    <property type="molecule type" value="Genomic_DNA"/>
</dbReference>
<dbReference type="OMA" id="QRNCEAV"/>
<protein>
    <recommendedName>
        <fullName evidence="2">ubiquitinyl hydrolase 1</fullName>
        <ecNumber evidence="2">3.4.19.12</ecNumber>
    </recommendedName>
</protein>
<comment type="caution">
    <text evidence="8">The sequence shown here is derived from an EMBL/GenBank/DDBJ whole genome shotgun (WGS) entry which is preliminary data.</text>
</comment>
<dbReference type="PANTHER" id="PTHR13291">
    <property type="entry name" value="JOSEPHIN 1, 2"/>
    <property type="match status" value="1"/>
</dbReference>
<gene>
    <name evidence="8" type="ORF">PPRIM_AZ9-3.1.T0340226</name>
</gene>
<evidence type="ECO:0000256" key="4">
    <source>
        <dbReference type="ARBA" id="ARBA00022786"/>
    </source>
</evidence>
<evidence type="ECO:0000256" key="2">
    <source>
        <dbReference type="ARBA" id="ARBA00012759"/>
    </source>
</evidence>
<evidence type="ECO:0000256" key="5">
    <source>
        <dbReference type="ARBA" id="ARBA00022801"/>
    </source>
</evidence>
<name>A0A8S1LA87_PARPR</name>
<dbReference type="PROSITE" id="PS50957">
    <property type="entry name" value="JOSEPHIN"/>
    <property type="match status" value="1"/>
</dbReference>
<evidence type="ECO:0000256" key="1">
    <source>
        <dbReference type="ARBA" id="ARBA00000707"/>
    </source>
</evidence>
<proteinExistence type="predicted"/>
<organism evidence="8 9">
    <name type="scientific">Paramecium primaurelia</name>
    <dbReference type="NCBI Taxonomy" id="5886"/>
    <lineage>
        <taxon>Eukaryota</taxon>
        <taxon>Sar</taxon>
        <taxon>Alveolata</taxon>
        <taxon>Ciliophora</taxon>
        <taxon>Intramacronucleata</taxon>
        <taxon>Oligohymenophorea</taxon>
        <taxon>Peniculida</taxon>
        <taxon>Parameciidae</taxon>
        <taxon>Paramecium</taxon>
    </lineage>
</organism>